<keyword evidence="2" id="KW-1185">Reference proteome</keyword>
<proteinExistence type="predicted"/>
<sequence>TGYRQADCKKFGKMALFSELGEVGEDVEIGEEPNFDDNTVEEEYEHGDTGLLLVVDTLV</sequence>
<reference evidence="2" key="1">
    <citation type="submission" date="2016-06" db="EMBL/GenBank/DDBJ databases">
        <title>Parallel loss of symbiosis genes in relatives of nitrogen-fixing non-legume Parasponia.</title>
        <authorList>
            <person name="Van Velzen R."/>
            <person name="Holmer R."/>
            <person name="Bu F."/>
            <person name="Rutten L."/>
            <person name="Van Zeijl A."/>
            <person name="Liu W."/>
            <person name="Santuari L."/>
            <person name="Cao Q."/>
            <person name="Sharma T."/>
            <person name="Shen D."/>
            <person name="Roswanjaya Y."/>
            <person name="Wardhani T."/>
            <person name="Kalhor M.S."/>
            <person name="Jansen J."/>
            <person name="Van den Hoogen J."/>
            <person name="Gungor B."/>
            <person name="Hartog M."/>
            <person name="Hontelez J."/>
            <person name="Verver J."/>
            <person name="Yang W.-C."/>
            <person name="Schijlen E."/>
            <person name="Repin R."/>
            <person name="Schilthuizen M."/>
            <person name="Schranz E."/>
            <person name="Heidstra R."/>
            <person name="Miyata K."/>
            <person name="Fedorova E."/>
            <person name="Kohlen W."/>
            <person name="Bisseling T."/>
            <person name="Smit S."/>
            <person name="Geurts R."/>
        </authorList>
    </citation>
    <scope>NUCLEOTIDE SEQUENCE [LARGE SCALE GENOMIC DNA]</scope>
    <source>
        <strain evidence="2">cv. WU1-14</strain>
    </source>
</reference>
<gene>
    <name evidence="1" type="ORF">PanWU01x14_137450</name>
</gene>
<dbReference type="EMBL" id="JXTB01000111">
    <property type="protein sequence ID" value="PON62630.1"/>
    <property type="molecule type" value="Genomic_DNA"/>
</dbReference>
<evidence type="ECO:0000313" key="2">
    <source>
        <dbReference type="Proteomes" id="UP000237105"/>
    </source>
</evidence>
<comment type="caution">
    <text evidence="1">The sequence shown here is derived from an EMBL/GenBank/DDBJ whole genome shotgun (WGS) entry which is preliminary data.</text>
</comment>
<feature type="non-terminal residue" evidence="1">
    <location>
        <position position="1"/>
    </location>
</feature>
<protein>
    <submittedName>
        <fullName evidence="1">Uncharacterized protein</fullName>
    </submittedName>
</protein>
<dbReference type="Proteomes" id="UP000237105">
    <property type="component" value="Unassembled WGS sequence"/>
</dbReference>
<dbReference type="AlphaFoldDB" id="A0A2P5CNJ2"/>
<organism evidence="1 2">
    <name type="scientific">Parasponia andersonii</name>
    <name type="common">Sponia andersonii</name>
    <dbReference type="NCBI Taxonomy" id="3476"/>
    <lineage>
        <taxon>Eukaryota</taxon>
        <taxon>Viridiplantae</taxon>
        <taxon>Streptophyta</taxon>
        <taxon>Embryophyta</taxon>
        <taxon>Tracheophyta</taxon>
        <taxon>Spermatophyta</taxon>
        <taxon>Magnoliopsida</taxon>
        <taxon>eudicotyledons</taxon>
        <taxon>Gunneridae</taxon>
        <taxon>Pentapetalae</taxon>
        <taxon>rosids</taxon>
        <taxon>fabids</taxon>
        <taxon>Rosales</taxon>
        <taxon>Cannabaceae</taxon>
        <taxon>Parasponia</taxon>
    </lineage>
</organism>
<name>A0A2P5CNJ2_PARAD</name>
<evidence type="ECO:0000313" key="1">
    <source>
        <dbReference type="EMBL" id="PON62630.1"/>
    </source>
</evidence>
<accession>A0A2P5CNJ2</accession>